<dbReference type="InterPro" id="IPR010987">
    <property type="entry name" value="Glutathione-S-Trfase_C-like"/>
</dbReference>
<dbReference type="OrthoDB" id="9813092at2"/>
<dbReference type="GO" id="GO:0005737">
    <property type="term" value="C:cytoplasm"/>
    <property type="evidence" value="ECO:0007669"/>
    <property type="project" value="TreeGrafter"/>
</dbReference>
<name>A0A4R6M576_9GAMM</name>
<dbReference type="PROSITE" id="PS50405">
    <property type="entry name" value="GST_CTER"/>
    <property type="match status" value="1"/>
</dbReference>
<evidence type="ECO:0000313" key="4">
    <source>
        <dbReference type="Proteomes" id="UP000294656"/>
    </source>
</evidence>
<organism evidence="3 4">
    <name type="scientific">Marinomonas balearica</name>
    <dbReference type="NCBI Taxonomy" id="491947"/>
    <lineage>
        <taxon>Bacteria</taxon>
        <taxon>Pseudomonadati</taxon>
        <taxon>Pseudomonadota</taxon>
        <taxon>Gammaproteobacteria</taxon>
        <taxon>Oceanospirillales</taxon>
        <taxon>Oceanospirillaceae</taxon>
        <taxon>Marinomonas</taxon>
    </lineage>
</organism>
<dbReference type="Pfam" id="PF13410">
    <property type="entry name" value="GST_C_2"/>
    <property type="match status" value="1"/>
</dbReference>
<feature type="domain" description="GST N-terminal" evidence="1">
    <location>
        <begin position="2"/>
        <end position="81"/>
    </location>
</feature>
<dbReference type="InterPro" id="IPR050983">
    <property type="entry name" value="GST_Omega/HSP26"/>
</dbReference>
<dbReference type="SUPFAM" id="SSF52833">
    <property type="entry name" value="Thioredoxin-like"/>
    <property type="match status" value="1"/>
</dbReference>
<dbReference type="SFLD" id="SFLDS00019">
    <property type="entry name" value="Glutathione_Transferase_(cytos"/>
    <property type="match status" value="1"/>
</dbReference>
<dbReference type="PROSITE" id="PS50404">
    <property type="entry name" value="GST_NTER"/>
    <property type="match status" value="1"/>
</dbReference>
<comment type="caution">
    <text evidence="3">The sequence shown here is derived from an EMBL/GenBank/DDBJ whole genome shotgun (WGS) entry which is preliminary data.</text>
</comment>
<keyword evidence="4" id="KW-1185">Reference proteome</keyword>
<dbReference type="RefSeq" id="WP_133504751.1">
    <property type="nucleotide sequence ID" value="NZ_SNXC01000014.1"/>
</dbReference>
<keyword evidence="3" id="KW-0808">Transferase</keyword>
<accession>A0A4R6M576</accession>
<dbReference type="PANTHER" id="PTHR43968">
    <property type="match status" value="1"/>
</dbReference>
<protein>
    <submittedName>
        <fullName evidence="3">Glutathione S-transferase</fullName>
    </submittedName>
</protein>
<dbReference type="SUPFAM" id="SSF47616">
    <property type="entry name" value="GST C-terminal domain-like"/>
    <property type="match status" value="1"/>
</dbReference>
<proteinExistence type="predicted"/>
<dbReference type="EMBL" id="SNXC01000014">
    <property type="protein sequence ID" value="TDO96463.1"/>
    <property type="molecule type" value="Genomic_DNA"/>
</dbReference>
<dbReference type="GO" id="GO:0016740">
    <property type="term" value="F:transferase activity"/>
    <property type="evidence" value="ECO:0007669"/>
    <property type="project" value="UniProtKB-KW"/>
</dbReference>
<dbReference type="Pfam" id="PF13417">
    <property type="entry name" value="GST_N_3"/>
    <property type="match status" value="1"/>
</dbReference>
<dbReference type="Gene3D" id="1.20.1050.10">
    <property type="match status" value="1"/>
</dbReference>
<evidence type="ECO:0000313" key="3">
    <source>
        <dbReference type="EMBL" id="TDO96463.1"/>
    </source>
</evidence>
<evidence type="ECO:0000259" key="1">
    <source>
        <dbReference type="PROSITE" id="PS50404"/>
    </source>
</evidence>
<dbReference type="AlphaFoldDB" id="A0A4R6M576"/>
<feature type="domain" description="GST C-terminal" evidence="2">
    <location>
        <begin position="89"/>
        <end position="210"/>
    </location>
</feature>
<dbReference type="InterPro" id="IPR036249">
    <property type="entry name" value="Thioredoxin-like_sf"/>
</dbReference>
<evidence type="ECO:0000259" key="2">
    <source>
        <dbReference type="PROSITE" id="PS50405"/>
    </source>
</evidence>
<dbReference type="Proteomes" id="UP000294656">
    <property type="component" value="Unassembled WGS sequence"/>
</dbReference>
<dbReference type="PROSITE" id="PS51354">
    <property type="entry name" value="GLUTAREDOXIN_2"/>
    <property type="match status" value="1"/>
</dbReference>
<dbReference type="InterPro" id="IPR004045">
    <property type="entry name" value="Glutathione_S-Trfase_N"/>
</dbReference>
<dbReference type="CDD" id="cd03196">
    <property type="entry name" value="GST_C_5"/>
    <property type="match status" value="1"/>
</dbReference>
<dbReference type="PANTHER" id="PTHR43968:SF6">
    <property type="entry name" value="GLUTATHIONE S-TRANSFERASE OMEGA"/>
    <property type="match status" value="1"/>
</dbReference>
<dbReference type="InterPro" id="IPR036282">
    <property type="entry name" value="Glutathione-S-Trfase_C_sf"/>
</dbReference>
<reference evidence="3 4" key="1">
    <citation type="submission" date="2019-03" db="EMBL/GenBank/DDBJ databases">
        <title>Genomic Encyclopedia of Type Strains, Phase III (KMG-III): the genomes of soil and plant-associated and newly described type strains.</title>
        <authorList>
            <person name="Whitman W."/>
        </authorList>
    </citation>
    <scope>NUCLEOTIDE SEQUENCE [LARGE SCALE GENOMIC DNA]</scope>
    <source>
        <strain evidence="3 4">CECT 7378</strain>
    </source>
</reference>
<dbReference type="InterPro" id="IPR040079">
    <property type="entry name" value="Glutathione_S-Trfase"/>
</dbReference>
<dbReference type="Gene3D" id="3.40.30.10">
    <property type="entry name" value="Glutaredoxin"/>
    <property type="match status" value="1"/>
</dbReference>
<gene>
    <name evidence="3" type="ORF">DFP79_3038</name>
</gene>
<sequence length="220" mass="26471">MTLPILYSFRRCPYAIRARYTLLMLDVSVQLREVVLKDKPQALLELGGRTTVPQMMCHDGERLEESMDIIQYALRQTNRSDLELLWPTSPLKRTKIKTWVRYNDGWFKYWLDRYKYADRYDESEEFYRKKAEAFIKRLEMRLCHQAFILSSDAPTIADICVFPFVRQFVGVNLKWFQDSDYVNVRRWLNGFLECREFEQTMTKFEKWTPEQEVVVFPAQA</sequence>